<dbReference type="EMBL" id="DXES01000168">
    <property type="protein sequence ID" value="HIX66148.1"/>
    <property type="molecule type" value="Genomic_DNA"/>
</dbReference>
<gene>
    <name evidence="2" type="ORF">H9736_07860</name>
</gene>
<name>A0A9D2B7U9_9FIRM</name>
<evidence type="ECO:0000259" key="1">
    <source>
        <dbReference type="Pfam" id="PF01464"/>
    </source>
</evidence>
<dbReference type="PANTHER" id="PTHR37423">
    <property type="entry name" value="SOLUBLE LYTIC MUREIN TRANSGLYCOSYLASE-RELATED"/>
    <property type="match status" value="1"/>
</dbReference>
<dbReference type="CDD" id="cd16896">
    <property type="entry name" value="LT_Slt70-like"/>
    <property type="match status" value="1"/>
</dbReference>
<evidence type="ECO:0000313" key="2">
    <source>
        <dbReference type="EMBL" id="HIX66148.1"/>
    </source>
</evidence>
<reference evidence="2" key="1">
    <citation type="journal article" date="2021" name="PeerJ">
        <title>Extensive microbial diversity within the chicken gut microbiome revealed by metagenomics and culture.</title>
        <authorList>
            <person name="Gilroy R."/>
            <person name="Ravi A."/>
            <person name="Getino M."/>
            <person name="Pursley I."/>
            <person name="Horton D.L."/>
            <person name="Alikhan N.F."/>
            <person name="Baker D."/>
            <person name="Gharbi K."/>
            <person name="Hall N."/>
            <person name="Watson M."/>
            <person name="Adriaenssens E.M."/>
            <person name="Foster-Nyarko E."/>
            <person name="Jarju S."/>
            <person name="Secka A."/>
            <person name="Antonio M."/>
            <person name="Oren A."/>
            <person name="Chaudhuri R.R."/>
            <person name="La Ragione R."/>
            <person name="Hildebrand F."/>
            <person name="Pallen M.J."/>
        </authorList>
    </citation>
    <scope>NUCLEOTIDE SEQUENCE</scope>
    <source>
        <strain evidence="2">CHK188-5543</strain>
    </source>
</reference>
<protein>
    <submittedName>
        <fullName evidence="2">Lytic transglycosylase domain-containing protein</fullName>
    </submittedName>
</protein>
<feature type="domain" description="Transglycosylase SLT" evidence="1">
    <location>
        <begin position="47"/>
        <end position="157"/>
    </location>
</feature>
<dbReference type="Gene3D" id="1.10.530.10">
    <property type="match status" value="1"/>
</dbReference>
<dbReference type="AlphaFoldDB" id="A0A9D2B7U9"/>
<dbReference type="InterPro" id="IPR008258">
    <property type="entry name" value="Transglycosylase_SLT_dom_1"/>
</dbReference>
<comment type="caution">
    <text evidence="2">The sequence shown here is derived from an EMBL/GenBank/DDBJ whole genome shotgun (WGS) entry which is preliminary data.</text>
</comment>
<dbReference type="PANTHER" id="PTHR37423:SF2">
    <property type="entry name" value="MEMBRANE-BOUND LYTIC MUREIN TRANSGLYCOSYLASE C"/>
    <property type="match status" value="1"/>
</dbReference>
<dbReference type="SUPFAM" id="SSF53955">
    <property type="entry name" value="Lysozyme-like"/>
    <property type="match status" value="1"/>
</dbReference>
<accession>A0A9D2B7U9</accession>
<dbReference type="Pfam" id="PF01464">
    <property type="entry name" value="SLT"/>
    <property type="match status" value="1"/>
</dbReference>
<dbReference type="Proteomes" id="UP000886800">
    <property type="component" value="Unassembled WGS sequence"/>
</dbReference>
<organism evidence="2 3">
    <name type="scientific">Candidatus Anaerotruncus excrementipullorum</name>
    <dbReference type="NCBI Taxonomy" id="2838465"/>
    <lineage>
        <taxon>Bacteria</taxon>
        <taxon>Bacillati</taxon>
        <taxon>Bacillota</taxon>
        <taxon>Clostridia</taxon>
        <taxon>Eubacteriales</taxon>
        <taxon>Oscillospiraceae</taxon>
        <taxon>Anaerotruncus</taxon>
    </lineage>
</organism>
<reference evidence="2" key="2">
    <citation type="submission" date="2021-04" db="EMBL/GenBank/DDBJ databases">
        <authorList>
            <person name="Gilroy R."/>
        </authorList>
    </citation>
    <scope>NUCLEOTIDE SEQUENCE</scope>
    <source>
        <strain evidence="2">CHK188-5543</strain>
    </source>
</reference>
<sequence>MSPIRRAIRWIGPLLGGALLLAAGVFAVRWGLGLYYHAAYPLAYTALIDAACDQKGLDPALVYAVVRTESGFDPDAQSPVGARGLMQLMPDAYDWVRMRRGEPAEGADYEDLYDPAVCVDYGTDMLRLLLAEFGSVRNTLCAYHAGWGSVKSWLADPQYAPDGRQVEQIPFADTRDYVQKVERAMEIYRRLYPDKMN</sequence>
<proteinExistence type="predicted"/>
<evidence type="ECO:0000313" key="3">
    <source>
        <dbReference type="Proteomes" id="UP000886800"/>
    </source>
</evidence>
<dbReference type="InterPro" id="IPR023346">
    <property type="entry name" value="Lysozyme-like_dom_sf"/>
</dbReference>